<protein>
    <recommendedName>
        <fullName evidence="4">DUF4228 domain-containing protein</fullName>
    </recommendedName>
</protein>
<organism evidence="2 3">
    <name type="scientific">Aegilops tauschii subsp. strangulata</name>
    <name type="common">Goatgrass</name>
    <dbReference type="NCBI Taxonomy" id="200361"/>
    <lineage>
        <taxon>Eukaryota</taxon>
        <taxon>Viridiplantae</taxon>
        <taxon>Streptophyta</taxon>
        <taxon>Embryophyta</taxon>
        <taxon>Tracheophyta</taxon>
        <taxon>Spermatophyta</taxon>
        <taxon>Magnoliopsida</taxon>
        <taxon>Liliopsida</taxon>
        <taxon>Poales</taxon>
        <taxon>Poaceae</taxon>
        <taxon>BOP clade</taxon>
        <taxon>Pooideae</taxon>
        <taxon>Triticodae</taxon>
        <taxon>Triticeae</taxon>
        <taxon>Triticinae</taxon>
        <taxon>Aegilops</taxon>
    </lineage>
</organism>
<dbReference type="EnsemblPlants" id="AET4Gv20644800.2">
    <property type="protein sequence ID" value="AET4Gv20644800.2"/>
    <property type="gene ID" value="AET4Gv20644800"/>
</dbReference>
<feature type="region of interest" description="Disordered" evidence="1">
    <location>
        <begin position="121"/>
        <end position="226"/>
    </location>
</feature>
<dbReference type="Proteomes" id="UP000015105">
    <property type="component" value="Chromosome 4D"/>
</dbReference>
<reference evidence="3" key="2">
    <citation type="journal article" date="2017" name="Nat. Plants">
        <title>The Aegilops tauschii genome reveals multiple impacts of transposons.</title>
        <authorList>
            <person name="Zhao G."/>
            <person name="Zou C."/>
            <person name="Li K."/>
            <person name="Wang K."/>
            <person name="Li T."/>
            <person name="Gao L."/>
            <person name="Zhang X."/>
            <person name="Wang H."/>
            <person name="Yang Z."/>
            <person name="Liu X."/>
            <person name="Jiang W."/>
            <person name="Mao L."/>
            <person name="Kong X."/>
            <person name="Jiao Y."/>
            <person name="Jia J."/>
        </authorList>
    </citation>
    <scope>NUCLEOTIDE SEQUENCE [LARGE SCALE GENOMIC DNA]</scope>
    <source>
        <strain evidence="3">cv. AL8/78</strain>
    </source>
</reference>
<dbReference type="Gramene" id="AET4Gv20644800.2">
    <property type="protein sequence ID" value="AET4Gv20644800.2"/>
    <property type="gene ID" value="AET4Gv20644800"/>
</dbReference>
<evidence type="ECO:0008006" key="4">
    <source>
        <dbReference type="Google" id="ProtNLM"/>
    </source>
</evidence>
<proteinExistence type="predicted"/>
<feature type="compositionally biased region" description="Basic and acidic residues" evidence="1">
    <location>
        <begin position="148"/>
        <end position="157"/>
    </location>
</feature>
<dbReference type="Pfam" id="PF14009">
    <property type="entry name" value="PADRE"/>
    <property type="match status" value="1"/>
</dbReference>
<dbReference type="STRING" id="200361.A0A453IQQ8"/>
<feature type="compositionally biased region" description="Low complexity" evidence="1">
    <location>
        <begin position="211"/>
        <end position="224"/>
    </location>
</feature>
<keyword evidence="3" id="KW-1185">Reference proteome</keyword>
<sequence length="238" mass="25124">TRTREQTPACAGMGNCQAADAAAVVIQHPASGRTELAYWSLPAGEVMAANPGHYVAAVITAPHTASEGGGAAPVKHLKLLRPDDTLLLGRVYRLVSFEEVLKEFATKRHVKLSRVMVKAKDEVAAPTKPAKPRRRRGSNGGGGADAGVVREESDRSLAKIMRQSVEEEKEATAGPTSGRVPKPGANDNNGVAASEPGLDDDDDDDCDLESLLPPGLALGRRLGPQWRPALQSIAEGRD</sequence>
<accession>A0A453IQQ8</accession>
<dbReference type="PANTHER" id="PTHR33413">
    <property type="entry name" value="EXPRESSED PROTEIN"/>
    <property type="match status" value="1"/>
</dbReference>
<reference evidence="3" key="1">
    <citation type="journal article" date="2014" name="Science">
        <title>Ancient hybridizations among the ancestral genomes of bread wheat.</title>
        <authorList>
            <consortium name="International Wheat Genome Sequencing Consortium,"/>
            <person name="Marcussen T."/>
            <person name="Sandve S.R."/>
            <person name="Heier L."/>
            <person name="Spannagl M."/>
            <person name="Pfeifer M."/>
            <person name="Jakobsen K.S."/>
            <person name="Wulff B.B."/>
            <person name="Steuernagel B."/>
            <person name="Mayer K.F."/>
            <person name="Olsen O.A."/>
        </authorList>
    </citation>
    <scope>NUCLEOTIDE SEQUENCE [LARGE SCALE GENOMIC DNA]</scope>
    <source>
        <strain evidence="3">cv. AL8/78</strain>
    </source>
</reference>
<evidence type="ECO:0000313" key="3">
    <source>
        <dbReference type="Proteomes" id="UP000015105"/>
    </source>
</evidence>
<evidence type="ECO:0000256" key="1">
    <source>
        <dbReference type="SAM" id="MobiDB-lite"/>
    </source>
</evidence>
<name>A0A453IQQ8_AEGTS</name>
<reference evidence="2" key="5">
    <citation type="journal article" date="2021" name="G3 (Bethesda)">
        <title>Aegilops tauschii genome assembly Aet v5.0 features greater sequence contiguity and improved annotation.</title>
        <authorList>
            <person name="Wang L."/>
            <person name="Zhu T."/>
            <person name="Rodriguez J.C."/>
            <person name="Deal K.R."/>
            <person name="Dubcovsky J."/>
            <person name="McGuire P.E."/>
            <person name="Lux T."/>
            <person name="Spannagl M."/>
            <person name="Mayer K.F.X."/>
            <person name="Baldrich P."/>
            <person name="Meyers B.C."/>
            <person name="Huo N."/>
            <person name="Gu Y.Q."/>
            <person name="Zhou H."/>
            <person name="Devos K.M."/>
            <person name="Bennetzen J.L."/>
            <person name="Unver T."/>
            <person name="Budak H."/>
            <person name="Gulick P.J."/>
            <person name="Galiba G."/>
            <person name="Kalapos B."/>
            <person name="Nelson D.R."/>
            <person name="Li P."/>
            <person name="You F.M."/>
            <person name="Luo M.C."/>
            <person name="Dvorak J."/>
        </authorList>
    </citation>
    <scope>NUCLEOTIDE SEQUENCE [LARGE SCALE GENOMIC DNA]</scope>
    <source>
        <strain evidence="2">cv. AL8/78</strain>
    </source>
</reference>
<dbReference type="AlphaFoldDB" id="A0A453IQQ8"/>
<feature type="compositionally biased region" description="Acidic residues" evidence="1">
    <location>
        <begin position="197"/>
        <end position="208"/>
    </location>
</feature>
<reference evidence="2" key="3">
    <citation type="journal article" date="2017" name="Nature">
        <title>Genome sequence of the progenitor of the wheat D genome Aegilops tauschii.</title>
        <authorList>
            <person name="Luo M.C."/>
            <person name="Gu Y.Q."/>
            <person name="Puiu D."/>
            <person name="Wang H."/>
            <person name="Twardziok S.O."/>
            <person name="Deal K.R."/>
            <person name="Huo N."/>
            <person name="Zhu T."/>
            <person name="Wang L."/>
            <person name="Wang Y."/>
            <person name="McGuire P.E."/>
            <person name="Liu S."/>
            <person name="Long H."/>
            <person name="Ramasamy R.K."/>
            <person name="Rodriguez J.C."/>
            <person name="Van S.L."/>
            <person name="Yuan L."/>
            <person name="Wang Z."/>
            <person name="Xia Z."/>
            <person name="Xiao L."/>
            <person name="Anderson O.D."/>
            <person name="Ouyang S."/>
            <person name="Liang Y."/>
            <person name="Zimin A.V."/>
            <person name="Pertea G."/>
            <person name="Qi P."/>
            <person name="Bennetzen J.L."/>
            <person name="Dai X."/>
            <person name="Dawson M.W."/>
            <person name="Muller H.G."/>
            <person name="Kugler K."/>
            <person name="Rivarola-Duarte L."/>
            <person name="Spannagl M."/>
            <person name="Mayer K.F.X."/>
            <person name="Lu F.H."/>
            <person name="Bevan M.W."/>
            <person name="Leroy P."/>
            <person name="Li P."/>
            <person name="You F.M."/>
            <person name="Sun Q."/>
            <person name="Liu Z."/>
            <person name="Lyons E."/>
            <person name="Wicker T."/>
            <person name="Salzberg S.L."/>
            <person name="Devos K.M."/>
            <person name="Dvorak J."/>
        </authorList>
    </citation>
    <scope>NUCLEOTIDE SEQUENCE [LARGE SCALE GENOMIC DNA]</scope>
    <source>
        <strain evidence="2">cv. AL8/78</strain>
    </source>
</reference>
<evidence type="ECO:0000313" key="2">
    <source>
        <dbReference type="EnsemblPlants" id="AET4Gv20644800.2"/>
    </source>
</evidence>
<dbReference type="InterPro" id="IPR025322">
    <property type="entry name" value="PADRE_dom"/>
</dbReference>
<reference evidence="2" key="4">
    <citation type="submission" date="2019-03" db="UniProtKB">
        <authorList>
            <consortium name="EnsemblPlants"/>
        </authorList>
    </citation>
    <scope>IDENTIFICATION</scope>
</reference>
<dbReference type="PANTHER" id="PTHR33413:SF1">
    <property type="entry name" value="EXPRESSED PROTEIN"/>
    <property type="match status" value="1"/>
</dbReference>